<organism evidence="16 17">
    <name type="scientific">Filimonas zeae</name>
    <dbReference type="NCBI Taxonomy" id="1737353"/>
    <lineage>
        <taxon>Bacteria</taxon>
        <taxon>Pseudomonadati</taxon>
        <taxon>Bacteroidota</taxon>
        <taxon>Chitinophagia</taxon>
        <taxon>Chitinophagales</taxon>
        <taxon>Chitinophagaceae</taxon>
        <taxon>Filimonas</taxon>
    </lineage>
</organism>
<protein>
    <recommendedName>
        <fullName evidence="12">tRNA-dihydrouridine synthase</fullName>
        <ecNumber evidence="12">1.3.1.-</ecNumber>
    </recommendedName>
</protein>
<dbReference type="InterPro" id="IPR001269">
    <property type="entry name" value="DUS_fam"/>
</dbReference>
<evidence type="ECO:0000256" key="10">
    <source>
        <dbReference type="ARBA" id="ARBA00048205"/>
    </source>
</evidence>
<keyword evidence="8" id="KW-0694">RNA-binding</keyword>
<dbReference type="CDD" id="cd02801">
    <property type="entry name" value="DUS_like_FMN"/>
    <property type="match status" value="1"/>
</dbReference>
<dbReference type="SUPFAM" id="SSF51395">
    <property type="entry name" value="FMN-linked oxidoreductases"/>
    <property type="match status" value="1"/>
</dbReference>
<keyword evidence="7" id="KW-0521">NADP</keyword>
<reference evidence="16" key="1">
    <citation type="journal article" date="2014" name="Int. J. Syst. Evol. Microbiol.">
        <title>Complete genome sequence of Corynebacterium casei LMG S-19264T (=DSM 44701T), isolated from a smear-ripened cheese.</title>
        <authorList>
            <consortium name="US DOE Joint Genome Institute (JGI-PGF)"/>
            <person name="Walter F."/>
            <person name="Albersmeier A."/>
            <person name="Kalinowski J."/>
            <person name="Ruckert C."/>
        </authorList>
    </citation>
    <scope>NUCLEOTIDE SEQUENCE</scope>
    <source>
        <strain evidence="16">CGMCC 1.15290</strain>
    </source>
</reference>
<dbReference type="Proteomes" id="UP000627292">
    <property type="component" value="Unassembled WGS sequence"/>
</dbReference>
<keyword evidence="3" id="KW-0820">tRNA-binding</keyword>
<evidence type="ECO:0000256" key="13">
    <source>
        <dbReference type="PIRSR" id="PIRSR006621-1"/>
    </source>
</evidence>
<name>A0A917J683_9BACT</name>
<dbReference type="InterPro" id="IPR024036">
    <property type="entry name" value="tRNA-dHydroUridine_Synthase_C"/>
</dbReference>
<dbReference type="InterPro" id="IPR018517">
    <property type="entry name" value="tRNA_hU_synthase_CS"/>
</dbReference>
<evidence type="ECO:0000313" key="16">
    <source>
        <dbReference type="EMBL" id="GGH81255.1"/>
    </source>
</evidence>
<evidence type="ECO:0000256" key="5">
    <source>
        <dbReference type="ARBA" id="ARBA00022643"/>
    </source>
</evidence>
<comment type="cofactor">
    <cofactor evidence="1 12 14">
        <name>FMN</name>
        <dbReference type="ChEBI" id="CHEBI:58210"/>
    </cofactor>
</comment>
<sequence>MVSIGDIVLPDFPLLLAPMEDVSDPPFRAVCKENGADLMYTEFISSEGLIRDAIKSRQKLDIFDYERPIGIQIFGGDEEAMALSARIVAATNPDLVDINFGCPVKKVVSKGAGAGVLKDIDLMVRLTSAVVRATDKPVTVKTRLGWDESSINIEEVAERLQDVGIKALSVHGRTRAQMYRGHADWTLIGKVKNNPRIKIPIFGNGDIDTPEKALEYKNRYGIDGIMIGRAAIGYPWIFNEIKHFLQTGTHAAAPTVQQRADAIRKHLHKAVDWKGEIVGILEMRRHYTNYLKGFPHIKEFRNQLVTVKSVAEIEEILGQIVTRYEGFVPERKIASFPEEQGCSC</sequence>
<dbReference type="Pfam" id="PF01207">
    <property type="entry name" value="Dus"/>
    <property type="match status" value="1"/>
</dbReference>
<evidence type="ECO:0000256" key="12">
    <source>
        <dbReference type="PIRNR" id="PIRNR006621"/>
    </source>
</evidence>
<evidence type="ECO:0000256" key="6">
    <source>
        <dbReference type="ARBA" id="ARBA00022694"/>
    </source>
</evidence>
<dbReference type="Gene3D" id="3.20.20.70">
    <property type="entry name" value="Aldolase class I"/>
    <property type="match status" value="1"/>
</dbReference>
<feature type="domain" description="DUS-like FMN-binding" evidence="15">
    <location>
        <begin position="15"/>
        <end position="317"/>
    </location>
</feature>
<evidence type="ECO:0000256" key="7">
    <source>
        <dbReference type="ARBA" id="ARBA00022857"/>
    </source>
</evidence>
<feature type="binding site" evidence="14">
    <location>
        <position position="72"/>
    </location>
    <ligand>
        <name>FMN</name>
        <dbReference type="ChEBI" id="CHEBI:58210"/>
    </ligand>
</feature>
<dbReference type="PANTHER" id="PTHR45846:SF1">
    <property type="entry name" value="TRNA-DIHYDROURIDINE(47) SYNTHASE [NAD(P)(+)]-LIKE"/>
    <property type="match status" value="1"/>
</dbReference>
<dbReference type="Gene3D" id="1.10.1200.80">
    <property type="entry name" value="Putative flavin oxidoreducatase, domain 2"/>
    <property type="match status" value="1"/>
</dbReference>
<feature type="binding site" evidence="14">
    <location>
        <begin position="228"/>
        <end position="229"/>
    </location>
    <ligand>
        <name>FMN</name>
        <dbReference type="ChEBI" id="CHEBI:58210"/>
    </ligand>
</feature>
<dbReference type="GO" id="GO:0017150">
    <property type="term" value="F:tRNA dihydrouridine synthase activity"/>
    <property type="evidence" value="ECO:0007669"/>
    <property type="project" value="InterPro"/>
</dbReference>
<proteinExistence type="inferred from homology"/>
<keyword evidence="5 12" id="KW-0288">FMN</keyword>
<dbReference type="NCBIfam" id="TIGR00737">
    <property type="entry name" value="nifR3_yhdG"/>
    <property type="match status" value="1"/>
</dbReference>
<dbReference type="PANTHER" id="PTHR45846">
    <property type="entry name" value="TRNA-DIHYDROURIDINE(47) SYNTHASE [NAD(P)(+)]-LIKE"/>
    <property type="match status" value="1"/>
</dbReference>
<comment type="function">
    <text evidence="2 12">Catalyzes the synthesis of 5,6-dihydrouridine (D), a modified base found in the D-loop of most tRNAs, via the reduction of the C5-C6 double bond in target uridines.</text>
</comment>
<dbReference type="GO" id="GO:0050660">
    <property type="term" value="F:flavin adenine dinucleotide binding"/>
    <property type="evidence" value="ECO:0007669"/>
    <property type="project" value="InterPro"/>
</dbReference>
<evidence type="ECO:0000256" key="9">
    <source>
        <dbReference type="ARBA" id="ARBA00023002"/>
    </source>
</evidence>
<dbReference type="GO" id="GO:0000049">
    <property type="term" value="F:tRNA binding"/>
    <property type="evidence" value="ECO:0007669"/>
    <property type="project" value="UniProtKB-KW"/>
</dbReference>
<dbReference type="EMBL" id="BMIB01000006">
    <property type="protein sequence ID" value="GGH81255.1"/>
    <property type="molecule type" value="Genomic_DNA"/>
</dbReference>
<accession>A0A917J683</accession>
<evidence type="ECO:0000259" key="15">
    <source>
        <dbReference type="Pfam" id="PF01207"/>
    </source>
</evidence>
<dbReference type="PIRSF" id="PIRSF006621">
    <property type="entry name" value="Dus"/>
    <property type="match status" value="1"/>
</dbReference>
<feature type="binding site" evidence="14">
    <location>
        <position position="171"/>
    </location>
    <ligand>
        <name>FMN</name>
        <dbReference type="ChEBI" id="CHEBI:58210"/>
    </ligand>
</feature>
<evidence type="ECO:0000256" key="8">
    <source>
        <dbReference type="ARBA" id="ARBA00022884"/>
    </source>
</evidence>
<evidence type="ECO:0000256" key="14">
    <source>
        <dbReference type="PIRSR" id="PIRSR006621-2"/>
    </source>
</evidence>
<dbReference type="AlphaFoldDB" id="A0A917J683"/>
<evidence type="ECO:0000256" key="4">
    <source>
        <dbReference type="ARBA" id="ARBA00022630"/>
    </source>
</evidence>
<evidence type="ECO:0000313" key="17">
    <source>
        <dbReference type="Proteomes" id="UP000627292"/>
    </source>
</evidence>
<evidence type="ECO:0000256" key="1">
    <source>
        <dbReference type="ARBA" id="ARBA00001917"/>
    </source>
</evidence>
<keyword evidence="14" id="KW-0547">Nucleotide-binding</keyword>
<keyword evidence="9 12" id="KW-0560">Oxidoreductase</keyword>
<comment type="similarity">
    <text evidence="12">Belongs to the dus family.</text>
</comment>
<gene>
    <name evidence="16" type="ORF">GCM10011379_53370</name>
</gene>
<dbReference type="InterPro" id="IPR035587">
    <property type="entry name" value="DUS-like_FMN-bd"/>
</dbReference>
<comment type="caution">
    <text evidence="16">The sequence shown here is derived from an EMBL/GenBank/DDBJ whole genome shotgun (WGS) entry which is preliminary data.</text>
</comment>
<evidence type="ECO:0000256" key="2">
    <source>
        <dbReference type="ARBA" id="ARBA00002790"/>
    </source>
</evidence>
<evidence type="ECO:0000256" key="11">
    <source>
        <dbReference type="ARBA" id="ARBA00048802"/>
    </source>
</evidence>
<dbReference type="RefSeq" id="WP_188958394.1">
    <property type="nucleotide sequence ID" value="NZ_BMIB01000006.1"/>
</dbReference>
<keyword evidence="6 12" id="KW-0819">tRNA processing</keyword>
<dbReference type="PROSITE" id="PS01136">
    <property type="entry name" value="UPF0034"/>
    <property type="match status" value="1"/>
</dbReference>
<keyword evidence="17" id="KW-1185">Reference proteome</keyword>
<keyword evidence="4 12" id="KW-0285">Flavoprotein</keyword>
<feature type="binding site" evidence="14">
    <location>
        <position position="141"/>
    </location>
    <ligand>
        <name>FMN</name>
        <dbReference type="ChEBI" id="CHEBI:58210"/>
    </ligand>
</feature>
<comment type="catalytic activity">
    <reaction evidence="10">
        <text>a 5,6-dihydrouridine in tRNA + NADP(+) = a uridine in tRNA + NADPH + H(+)</text>
        <dbReference type="Rhea" id="RHEA:23624"/>
        <dbReference type="Rhea" id="RHEA-COMP:13339"/>
        <dbReference type="Rhea" id="RHEA-COMP:13887"/>
        <dbReference type="ChEBI" id="CHEBI:15378"/>
        <dbReference type="ChEBI" id="CHEBI:57783"/>
        <dbReference type="ChEBI" id="CHEBI:58349"/>
        <dbReference type="ChEBI" id="CHEBI:65315"/>
        <dbReference type="ChEBI" id="CHEBI:74443"/>
    </reaction>
</comment>
<comment type="catalytic activity">
    <reaction evidence="11">
        <text>a 5,6-dihydrouridine in tRNA + NAD(+) = a uridine in tRNA + NADH + H(+)</text>
        <dbReference type="Rhea" id="RHEA:54452"/>
        <dbReference type="Rhea" id="RHEA-COMP:13339"/>
        <dbReference type="Rhea" id="RHEA-COMP:13887"/>
        <dbReference type="ChEBI" id="CHEBI:15378"/>
        <dbReference type="ChEBI" id="CHEBI:57540"/>
        <dbReference type="ChEBI" id="CHEBI:57945"/>
        <dbReference type="ChEBI" id="CHEBI:65315"/>
        <dbReference type="ChEBI" id="CHEBI:74443"/>
    </reaction>
</comment>
<dbReference type="InterPro" id="IPR004652">
    <property type="entry name" value="DusB-like"/>
</dbReference>
<evidence type="ECO:0000256" key="3">
    <source>
        <dbReference type="ARBA" id="ARBA00022555"/>
    </source>
</evidence>
<dbReference type="EC" id="1.3.1.-" evidence="12"/>
<reference evidence="16" key="2">
    <citation type="submission" date="2020-09" db="EMBL/GenBank/DDBJ databases">
        <authorList>
            <person name="Sun Q."/>
            <person name="Zhou Y."/>
        </authorList>
    </citation>
    <scope>NUCLEOTIDE SEQUENCE</scope>
    <source>
        <strain evidence="16">CGMCC 1.15290</strain>
    </source>
</reference>
<dbReference type="InterPro" id="IPR013785">
    <property type="entry name" value="Aldolase_TIM"/>
</dbReference>
<feature type="active site" description="Proton donor" evidence="13">
    <location>
        <position position="102"/>
    </location>
</feature>